<evidence type="ECO:0000256" key="1">
    <source>
        <dbReference type="SAM" id="MobiDB-lite"/>
    </source>
</evidence>
<proteinExistence type="predicted"/>
<feature type="compositionally biased region" description="Low complexity" evidence="1">
    <location>
        <begin position="310"/>
        <end position="348"/>
    </location>
</feature>
<dbReference type="Proteomes" id="UP000799757">
    <property type="component" value="Unassembled WGS sequence"/>
</dbReference>
<evidence type="ECO:0000313" key="2">
    <source>
        <dbReference type="EMBL" id="KAF2798203.1"/>
    </source>
</evidence>
<gene>
    <name evidence="2" type="ORF">K505DRAFT_357732</name>
</gene>
<accession>A0A6A6XPW9</accession>
<dbReference type="OrthoDB" id="3798073at2759"/>
<protein>
    <recommendedName>
        <fullName evidence="4">BTB domain-containing protein</fullName>
    </recommendedName>
</protein>
<dbReference type="AlphaFoldDB" id="A0A6A6XPW9"/>
<dbReference type="EMBL" id="MU001789">
    <property type="protein sequence ID" value="KAF2798203.1"/>
    <property type="molecule type" value="Genomic_DNA"/>
</dbReference>
<reference evidence="2" key="1">
    <citation type="journal article" date="2020" name="Stud. Mycol.">
        <title>101 Dothideomycetes genomes: a test case for predicting lifestyles and emergence of pathogens.</title>
        <authorList>
            <person name="Haridas S."/>
            <person name="Albert R."/>
            <person name="Binder M."/>
            <person name="Bloem J."/>
            <person name="Labutti K."/>
            <person name="Salamov A."/>
            <person name="Andreopoulos B."/>
            <person name="Baker S."/>
            <person name="Barry K."/>
            <person name="Bills G."/>
            <person name="Bluhm B."/>
            <person name="Cannon C."/>
            <person name="Castanera R."/>
            <person name="Culley D."/>
            <person name="Daum C."/>
            <person name="Ezra D."/>
            <person name="Gonzalez J."/>
            <person name="Henrissat B."/>
            <person name="Kuo A."/>
            <person name="Liang C."/>
            <person name="Lipzen A."/>
            <person name="Lutzoni F."/>
            <person name="Magnuson J."/>
            <person name="Mondo S."/>
            <person name="Nolan M."/>
            <person name="Ohm R."/>
            <person name="Pangilinan J."/>
            <person name="Park H.-J."/>
            <person name="Ramirez L."/>
            <person name="Alfaro M."/>
            <person name="Sun H."/>
            <person name="Tritt A."/>
            <person name="Yoshinaga Y."/>
            <person name="Zwiers L.-H."/>
            <person name="Turgeon B."/>
            <person name="Goodwin S."/>
            <person name="Spatafora J."/>
            <person name="Crous P."/>
            <person name="Grigoriev I."/>
        </authorList>
    </citation>
    <scope>NUCLEOTIDE SEQUENCE</scope>
    <source>
        <strain evidence="2">CBS 109.77</strain>
    </source>
</reference>
<evidence type="ECO:0000313" key="3">
    <source>
        <dbReference type="Proteomes" id="UP000799757"/>
    </source>
</evidence>
<sequence>MPETIPDTSITVKLRDARTVPASTQIFVLSIERLILTSSYFRERLESPLSRHRNGIYRLNFPDFMLFAIYAEWLLSSEIYSKEGLLQMKAAEVGRGGNDYYPDATLTPQDKARKVYEDYLGAWFLGAWVKDTAFKDTLISLIFEKMEDVEGYPEEFVSAMSPSLMNSVFTASKEGDPIRKLLFAAVQRYGTEDGVMRFVPEQGEQWPRAFVRGLLAYLHKIGGKGDREDEEDVRTVAPAPEAMETQSFATEEASQYTSTAMTATSISLTGSDFTPPATTTTTTYLAPPPHAPSAFLFPMEKIWTPASHVSRPSTASASESTSKASSSRYTSQSSGHPITSISEGSSSSPRKRDRYIVWPRSVEEQCMFHEHTLTGEPCWRTIVYENLELVDS</sequence>
<name>A0A6A6XPW9_9PLEO</name>
<feature type="region of interest" description="Disordered" evidence="1">
    <location>
        <begin position="308"/>
        <end position="351"/>
    </location>
</feature>
<evidence type="ECO:0008006" key="4">
    <source>
        <dbReference type="Google" id="ProtNLM"/>
    </source>
</evidence>
<organism evidence="2 3">
    <name type="scientific">Melanomma pulvis-pyrius CBS 109.77</name>
    <dbReference type="NCBI Taxonomy" id="1314802"/>
    <lineage>
        <taxon>Eukaryota</taxon>
        <taxon>Fungi</taxon>
        <taxon>Dikarya</taxon>
        <taxon>Ascomycota</taxon>
        <taxon>Pezizomycotina</taxon>
        <taxon>Dothideomycetes</taxon>
        <taxon>Pleosporomycetidae</taxon>
        <taxon>Pleosporales</taxon>
        <taxon>Melanommataceae</taxon>
        <taxon>Melanomma</taxon>
    </lineage>
</organism>
<keyword evidence="3" id="KW-1185">Reference proteome</keyword>